<keyword evidence="2" id="KW-0812">Transmembrane</keyword>
<accession>A0A927WS04</accession>
<evidence type="ECO:0000313" key="3">
    <source>
        <dbReference type="EMBL" id="MBE6091683.1"/>
    </source>
</evidence>
<evidence type="ECO:0000256" key="1">
    <source>
        <dbReference type="SAM" id="MobiDB-lite"/>
    </source>
</evidence>
<evidence type="ECO:0000256" key="2">
    <source>
        <dbReference type="SAM" id="Phobius"/>
    </source>
</evidence>
<name>A0A927WS04_SELRU</name>
<dbReference type="EMBL" id="SVBY01000003">
    <property type="protein sequence ID" value="MBE6091683.1"/>
    <property type="molecule type" value="Genomic_DNA"/>
</dbReference>
<feature type="region of interest" description="Disordered" evidence="1">
    <location>
        <begin position="33"/>
        <end position="53"/>
    </location>
</feature>
<gene>
    <name evidence="3" type="ORF">E7201_00670</name>
</gene>
<reference evidence="3" key="1">
    <citation type="submission" date="2019-04" db="EMBL/GenBank/DDBJ databases">
        <title>Evolution of Biomass-Degrading Anaerobic Consortia Revealed by Metagenomics.</title>
        <authorList>
            <person name="Peng X."/>
        </authorList>
    </citation>
    <scope>NUCLEOTIDE SEQUENCE</scope>
    <source>
        <strain evidence="3">SIG240</strain>
    </source>
</reference>
<comment type="caution">
    <text evidence="3">The sequence shown here is derived from an EMBL/GenBank/DDBJ whole genome shotgun (WGS) entry which is preliminary data.</text>
</comment>
<sequence length="123" mass="13953">MDSMLEVGLSIASTCATAVIGYLMYRLKKHEERKEAEEAERHKKEIERANQQKKENEALRASLIALTRDRILQGYRYYRKQGGIGTQDLETMAKLYAAYHALGGNGTITAVYNKITALQIKED</sequence>
<protein>
    <submittedName>
        <fullName evidence="3">Uncharacterized protein</fullName>
    </submittedName>
</protein>
<feature type="transmembrane region" description="Helical" evidence="2">
    <location>
        <begin position="6"/>
        <end position="25"/>
    </location>
</feature>
<proteinExistence type="predicted"/>
<organism evidence="3 4">
    <name type="scientific">Selenomonas ruminantium</name>
    <dbReference type="NCBI Taxonomy" id="971"/>
    <lineage>
        <taxon>Bacteria</taxon>
        <taxon>Bacillati</taxon>
        <taxon>Bacillota</taxon>
        <taxon>Negativicutes</taxon>
        <taxon>Selenomonadales</taxon>
        <taxon>Selenomonadaceae</taxon>
        <taxon>Selenomonas</taxon>
    </lineage>
</organism>
<dbReference type="AlphaFoldDB" id="A0A927WS04"/>
<dbReference type="Proteomes" id="UP000761380">
    <property type="component" value="Unassembled WGS sequence"/>
</dbReference>
<keyword evidence="2" id="KW-1133">Transmembrane helix</keyword>
<keyword evidence="2" id="KW-0472">Membrane</keyword>
<evidence type="ECO:0000313" key="4">
    <source>
        <dbReference type="Proteomes" id="UP000761380"/>
    </source>
</evidence>